<comment type="caution">
    <text evidence="2">The sequence shown here is derived from an EMBL/GenBank/DDBJ whole genome shotgun (WGS) entry which is preliminary data.</text>
</comment>
<protein>
    <submittedName>
        <fullName evidence="2">Uncharacterized protein</fullName>
    </submittedName>
</protein>
<dbReference type="Proteomes" id="UP001209570">
    <property type="component" value="Unassembled WGS sequence"/>
</dbReference>
<feature type="compositionally biased region" description="Low complexity" evidence="1">
    <location>
        <begin position="1040"/>
        <end position="1058"/>
    </location>
</feature>
<reference evidence="2" key="1">
    <citation type="submission" date="2021-12" db="EMBL/GenBank/DDBJ databases">
        <title>Prjna785345.</title>
        <authorList>
            <person name="Rujirawat T."/>
            <person name="Krajaejun T."/>
        </authorList>
    </citation>
    <scope>NUCLEOTIDE SEQUENCE</scope>
    <source>
        <strain evidence="2">Pi057C3</strain>
    </source>
</reference>
<organism evidence="2 3">
    <name type="scientific">Pythium insidiosum</name>
    <name type="common">Pythiosis disease agent</name>
    <dbReference type="NCBI Taxonomy" id="114742"/>
    <lineage>
        <taxon>Eukaryota</taxon>
        <taxon>Sar</taxon>
        <taxon>Stramenopiles</taxon>
        <taxon>Oomycota</taxon>
        <taxon>Peronosporomycetes</taxon>
        <taxon>Pythiales</taxon>
        <taxon>Pythiaceae</taxon>
        <taxon>Pythium</taxon>
    </lineage>
</organism>
<name>A0AAD5LSY5_PYTIN</name>
<evidence type="ECO:0000313" key="3">
    <source>
        <dbReference type="Proteomes" id="UP001209570"/>
    </source>
</evidence>
<dbReference type="AlphaFoldDB" id="A0AAD5LSY5"/>
<dbReference type="EMBL" id="JAKCXM010000612">
    <property type="protein sequence ID" value="KAJ0392574.1"/>
    <property type="molecule type" value="Genomic_DNA"/>
</dbReference>
<feature type="region of interest" description="Disordered" evidence="1">
    <location>
        <begin position="1121"/>
        <end position="1142"/>
    </location>
</feature>
<evidence type="ECO:0000256" key="1">
    <source>
        <dbReference type="SAM" id="MobiDB-lite"/>
    </source>
</evidence>
<sequence>MRASFLPSFPSSLSRELAAAMNSDAAQRILSHLGLARVAIADQLLLVLQRVRQPQLEALAAMLAALPVPVRQHLEAAFDRTLDVRHDLERLVHDVLRVRQLLLHHSLDARLLEAAMTLVWAVGVDHPSRQQLTRSFQTLLNADSHRVLAAFVALCHRLSLRTRIEVYALFVDDLPALQHWSQWLGSLPAPASEQALTFLVKTSTERCLAQWLKILRPLQDPADVRLRVVQRVVELQPATLKLLARLLDVTGTSVQRLLDLGASAVALLPRLLDDLPMATLMTVLHRLHSDRLMLAVIRALDELPDSNTVVRLVDALAIVDSTRALDLFLPAVLDYSRRDELLRLFLNFSPQQQLRFLDLMVATMDAAATVEPTTPRDDRFVLFHLFLCAHFRSYDLVIHRLSALPPTTVGVMVLTLAKYSEDDLVLVGDVIESVAGPPTLAMVLKLFDSFPHDARVLLVSEWVHDMPGDDAMVVYEALSRLQADATGPTKLVKVLEMLVSLRKVDKRRLCQRVLQLPTTKKATKAGGDDDASQQAPLNDLILSYLCECALAERDVIKLFASIDRSQFSDLLYLLRTQQRVPEQVALTTLLLGLSRAANARVLTLLRSMEVDTLDAFFQLLLIMPTSEYKMVTKLLVSTDISASQFAQIVLVTMSLMSQAASREMIGFIATLPPAQRQCFLSLITDKPQNGVLTRLVATSNRLPPDMLSALLELFVALAWDARSALLEQIRSFEDVEVVGVYLHILQSIASFALSDTAPTPPLLPRVVHIITLLQLSTRASLVDLLGHVAPLERCLILRRLDAKPKDGLASFCRKATDSSIAEPVRVLFWRVFARLEPRFDDGMLVVLQQRQCWVFFKYLGDVLVNCQESSAETSIVNGFVASLLLLQHADDFALLKDVMEEALESKAIQLQELVIVLAHFRDRDRVLLFLRYVARLTRRSPSMLFFRVLAKCQETAFLFDMCNILDLDDALFALRRLERMWGHDRERTDAALHAMAAKGAAQAKEAFCHFVLGFKERDPSNRLQRAPVPERTLGRSESAPSTLHSISSPPPITTTNPSKAHRGLRAALDDPIEEFHVPRDRGASIFQKQCEYEVEHGPSRLRVAKTKGAQARIFAARVQRAMGQRPHQTSPMKPSLQRGDPHTIERATAAIATAAVSRSSPVLRWSRLEAEQTSGR</sequence>
<feature type="region of interest" description="Disordered" evidence="1">
    <location>
        <begin position="1021"/>
        <end position="1061"/>
    </location>
</feature>
<keyword evidence="3" id="KW-1185">Reference proteome</keyword>
<gene>
    <name evidence="2" type="ORF">P43SY_010016</name>
</gene>
<proteinExistence type="predicted"/>
<accession>A0AAD5LSY5</accession>
<evidence type="ECO:0000313" key="2">
    <source>
        <dbReference type="EMBL" id="KAJ0392574.1"/>
    </source>
</evidence>